<feature type="domain" description="Glyoxalase/fosfomycin resistance/dioxygenase" evidence="1">
    <location>
        <begin position="4"/>
        <end position="38"/>
    </location>
</feature>
<proteinExistence type="predicted"/>
<dbReference type="RefSeq" id="WP_216670358.1">
    <property type="nucleotide sequence ID" value="NZ_SRRZ01000033.1"/>
</dbReference>
<keyword evidence="3" id="KW-1185">Reference proteome</keyword>
<gene>
    <name evidence="2" type="ORF">E5S67_02231</name>
</gene>
<dbReference type="Pfam" id="PF00903">
    <property type="entry name" value="Glyoxalase"/>
    <property type="match status" value="1"/>
</dbReference>
<evidence type="ECO:0000313" key="3">
    <source>
        <dbReference type="Proteomes" id="UP000702425"/>
    </source>
</evidence>
<organism evidence="2 3">
    <name type="scientific">Microcoleus asticus IPMA8</name>
    <dbReference type="NCBI Taxonomy" id="2563858"/>
    <lineage>
        <taxon>Bacteria</taxon>
        <taxon>Bacillati</taxon>
        <taxon>Cyanobacteriota</taxon>
        <taxon>Cyanophyceae</taxon>
        <taxon>Oscillatoriophycideae</taxon>
        <taxon>Oscillatoriales</taxon>
        <taxon>Microcoleaceae</taxon>
        <taxon>Microcoleus</taxon>
        <taxon>Microcoleus asticus</taxon>
    </lineage>
</organism>
<dbReference type="EMBL" id="SRRZ01000033">
    <property type="protein sequence ID" value="NQE34505.1"/>
    <property type="molecule type" value="Genomic_DNA"/>
</dbReference>
<name>A0ABX2CYI6_9CYAN</name>
<dbReference type="CDD" id="cd06587">
    <property type="entry name" value="VOC"/>
    <property type="match status" value="1"/>
</dbReference>
<sequence>MQKIRAIALMVKDADRSQDFYRKALSFEPVSDITVEGQKFALLLLLGLRPNGTLESTFMLPVNFSPK</sequence>
<dbReference type="Proteomes" id="UP000702425">
    <property type="component" value="Unassembled WGS sequence"/>
</dbReference>
<reference evidence="2 3" key="1">
    <citation type="journal article" date="2020" name="Sci. Rep.">
        <title>A novel cyanobacterial geosmin producer, revising GeoA distribution and dispersion patterns in Bacteria.</title>
        <authorList>
            <person name="Churro C."/>
            <person name="Semedo-Aguiar A.P."/>
            <person name="Silva A.D."/>
            <person name="Pereira-Leal J.B."/>
            <person name="Leite R.B."/>
        </authorList>
    </citation>
    <scope>NUCLEOTIDE SEQUENCE [LARGE SCALE GENOMIC DNA]</scope>
    <source>
        <strain evidence="2 3">IPMA8</strain>
    </source>
</reference>
<evidence type="ECO:0000313" key="2">
    <source>
        <dbReference type="EMBL" id="NQE34505.1"/>
    </source>
</evidence>
<evidence type="ECO:0000259" key="1">
    <source>
        <dbReference type="Pfam" id="PF00903"/>
    </source>
</evidence>
<dbReference type="InterPro" id="IPR004360">
    <property type="entry name" value="Glyas_Fos-R_dOase_dom"/>
</dbReference>
<accession>A0ABX2CYI6</accession>
<comment type="caution">
    <text evidence="2">The sequence shown here is derived from an EMBL/GenBank/DDBJ whole genome shotgun (WGS) entry which is preliminary data.</text>
</comment>
<protein>
    <recommendedName>
        <fullName evidence="1">Glyoxalase/fosfomycin resistance/dioxygenase domain-containing protein</fullName>
    </recommendedName>
</protein>